<evidence type="ECO:0000313" key="2">
    <source>
        <dbReference type="EMBL" id="CEK81676.1"/>
    </source>
</evidence>
<name>A0A0B7AP36_9EUPU</name>
<dbReference type="AlphaFoldDB" id="A0A0B7AP36"/>
<dbReference type="EMBL" id="HACG01034811">
    <property type="protein sequence ID" value="CEK81676.1"/>
    <property type="molecule type" value="Transcribed_RNA"/>
</dbReference>
<accession>A0A0B7AP36</accession>
<gene>
    <name evidence="1" type="primary">ORF127383</name>
    <name evidence="2" type="synonym">ORF127387</name>
</gene>
<evidence type="ECO:0000313" key="1">
    <source>
        <dbReference type="EMBL" id="CEK81675.1"/>
    </source>
</evidence>
<reference evidence="1" key="1">
    <citation type="submission" date="2014-12" db="EMBL/GenBank/DDBJ databases">
        <title>Insight into the proteome of Arion vulgaris.</title>
        <authorList>
            <person name="Aradska J."/>
            <person name="Bulat T."/>
            <person name="Smidak R."/>
            <person name="Sarate P."/>
            <person name="Gangsoo J."/>
            <person name="Sialana F."/>
            <person name="Bilban M."/>
            <person name="Lubec G."/>
        </authorList>
    </citation>
    <scope>NUCLEOTIDE SEQUENCE</scope>
    <source>
        <tissue evidence="1">Skin</tissue>
    </source>
</reference>
<sequence length="81" mass="9201">MKKKTYHGNKQTNQEALGRFGMKGGLFKEIKTLANKILTNKQNLLMSLEGMIVDKQLNSVGVSFFKTNQTNQCGENFIKFK</sequence>
<protein>
    <submittedName>
        <fullName evidence="1">Uncharacterized protein</fullName>
    </submittedName>
</protein>
<organism evidence="1">
    <name type="scientific">Arion vulgaris</name>
    <dbReference type="NCBI Taxonomy" id="1028688"/>
    <lineage>
        <taxon>Eukaryota</taxon>
        <taxon>Metazoa</taxon>
        <taxon>Spiralia</taxon>
        <taxon>Lophotrochozoa</taxon>
        <taxon>Mollusca</taxon>
        <taxon>Gastropoda</taxon>
        <taxon>Heterobranchia</taxon>
        <taxon>Euthyneura</taxon>
        <taxon>Panpulmonata</taxon>
        <taxon>Eupulmonata</taxon>
        <taxon>Stylommatophora</taxon>
        <taxon>Helicina</taxon>
        <taxon>Arionoidea</taxon>
        <taxon>Arionidae</taxon>
        <taxon>Arion</taxon>
    </lineage>
</organism>
<dbReference type="EMBL" id="HACG01034810">
    <property type="protein sequence ID" value="CEK81675.1"/>
    <property type="molecule type" value="Transcribed_RNA"/>
</dbReference>
<proteinExistence type="predicted"/>